<proteinExistence type="predicted"/>
<evidence type="ECO:0000313" key="1">
    <source>
        <dbReference type="EMBL" id="HEX61689.1"/>
    </source>
</evidence>
<name>A0A832DRQ4_UNCKA</name>
<gene>
    <name evidence="1" type="ORF">ENR01_00830</name>
</gene>
<dbReference type="AlphaFoldDB" id="A0A832DRQ4"/>
<reference evidence="1" key="1">
    <citation type="journal article" date="2020" name="mSystems">
        <title>Genome- and Community-Level Interaction Insights into Carbon Utilization and Element Cycling Functions of Hydrothermarchaeota in Hydrothermal Sediment.</title>
        <authorList>
            <person name="Zhou Z."/>
            <person name="Liu Y."/>
            <person name="Xu W."/>
            <person name="Pan J."/>
            <person name="Luo Z.H."/>
            <person name="Li M."/>
        </authorList>
    </citation>
    <scope>NUCLEOTIDE SEQUENCE [LARGE SCALE GENOMIC DNA]</scope>
    <source>
        <strain evidence="1">SpSt-361</strain>
    </source>
</reference>
<sequence>MKKLKFTSKKLTLISLAISAAVISLTVLITVNRHPVDSRPAAGDANAPAGSEEKFNYLASRTGSNTCGLQGTAIEGMAEDGRIQGSCCSKMDPTAYQRQVEGLRKYAGISEIPPDPYDISVKQAKVLLSFKDGITLTSEQQEIYSRAAELSEEGGPCCCKCWHWDAYEGLAKKMIADYGWDAEQVAELWDLSSACGGPVEEHG</sequence>
<protein>
    <submittedName>
        <fullName evidence="1">Uncharacterized protein</fullName>
    </submittedName>
</protein>
<comment type="caution">
    <text evidence="1">The sequence shown here is derived from an EMBL/GenBank/DDBJ whole genome shotgun (WGS) entry which is preliminary data.</text>
</comment>
<organism evidence="1">
    <name type="scientific">candidate division WWE3 bacterium</name>
    <dbReference type="NCBI Taxonomy" id="2053526"/>
    <lineage>
        <taxon>Bacteria</taxon>
        <taxon>Katanobacteria</taxon>
    </lineage>
</organism>
<dbReference type="EMBL" id="DSPJ01000024">
    <property type="protein sequence ID" value="HEX61689.1"/>
    <property type="molecule type" value="Genomic_DNA"/>
</dbReference>
<accession>A0A832DRQ4</accession>